<name>A0ABS8T9C9_DATST</name>
<organism evidence="1 2">
    <name type="scientific">Datura stramonium</name>
    <name type="common">Jimsonweed</name>
    <name type="synonym">Common thornapple</name>
    <dbReference type="NCBI Taxonomy" id="4076"/>
    <lineage>
        <taxon>Eukaryota</taxon>
        <taxon>Viridiplantae</taxon>
        <taxon>Streptophyta</taxon>
        <taxon>Embryophyta</taxon>
        <taxon>Tracheophyta</taxon>
        <taxon>Spermatophyta</taxon>
        <taxon>Magnoliopsida</taxon>
        <taxon>eudicotyledons</taxon>
        <taxon>Gunneridae</taxon>
        <taxon>Pentapetalae</taxon>
        <taxon>asterids</taxon>
        <taxon>lamiids</taxon>
        <taxon>Solanales</taxon>
        <taxon>Solanaceae</taxon>
        <taxon>Solanoideae</taxon>
        <taxon>Datureae</taxon>
        <taxon>Datura</taxon>
    </lineage>
</organism>
<keyword evidence="2" id="KW-1185">Reference proteome</keyword>
<evidence type="ECO:0000313" key="1">
    <source>
        <dbReference type="EMBL" id="MCD7467601.1"/>
    </source>
</evidence>
<protein>
    <submittedName>
        <fullName evidence="1">Uncharacterized protein</fullName>
    </submittedName>
</protein>
<proteinExistence type="predicted"/>
<reference evidence="1 2" key="1">
    <citation type="journal article" date="2021" name="BMC Genomics">
        <title>Datura genome reveals duplications of psychoactive alkaloid biosynthetic genes and high mutation rate following tissue culture.</title>
        <authorList>
            <person name="Rajewski A."/>
            <person name="Carter-House D."/>
            <person name="Stajich J."/>
            <person name="Litt A."/>
        </authorList>
    </citation>
    <scope>NUCLEOTIDE SEQUENCE [LARGE SCALE GENOMIC DNA]</scope>
    <source>
        <strain evidence="1">AR-01</strain>
    </source>
</reference>
<dbReference type="EMBL" id="JACEIK010001248">
    <property type="protein sequence ID" value="MCD7467601.1"/>
    <property type="molecule type" value="Genomic_DNA"/>
</dbReference>
<gene>
    <name evidence="1" type="ORF">HAX54_005128</name>
</gene>
<comment type="caution">
    <text evidence="1">The sequence shown here is derived from an EMBL/GenBank/DDBJ whole genome shotgun (WGS) entry which is preliminary data.</text>
</comment>
<dbReference type="Proteomes" id="UP000823775">
    <property type="component" value="Unassembled WGS sequence"/>
</dbReference>
<evidence type="ECO:0000313" key="2">
    <source>
        <dbReference type="Proteomes" id="UP000823775"/>
    </source>
</evidence>
<sequence length="57" mass="6292">MAPKGKEVVVADQCLNRGRKGKMGASFSASKVGPSRRFRAKMVEPHGLTWYITQKEA</sequence>
<accession>A0ABS8T9C9</accession>
<feature type="non-terminal residue" evidence="1">
    <location>
        <position position="57"/>
    </location>
</feature>